<reference evidence="1" key="1">
    <citation type="submission" date="2014-09" db="EMBL/GenBank/DDBJ databases">
        <authorList>
            <person name="Magalhaes I.L.F."/>
            <person name="Oliveira U."/>
            <person name="Santos F.R."/>
            <person name="Vidigal T.H.D.A."/>
            <person name="Brescovit A.D."/>
            <person name="Santos A.J."/>
        </authorList>
    </citation>
    <scope>NUCLEOTIDE SEQUENCE</scope>
    <source>
        <tissue evidence="1">Shoot tissue taken approximately 20 cm above the soil surface</tissue>
    </source>
</reference>
<protein>
    <submittedName>
        <fullName evidence="1">Uncharacterized protein</fullName>
    </submittedName>
</protein>
<proteinExistence type="predicted"/>
<dbReference type="AlphaFoldDB" id="A0A0A9CGU4"/>
<evidence type="ECO:0000313" key="1">
    <source>
        <dbReference type="EMBL" id="JAD73663.1"/>
    </source>
</evidence>
<dbReference type="EMBL" id="GBRH01224232">
    <property type="protein sequence ID" value="JAD73663.1"/>
    <property type="molecule type" value="Transcribed_RNA"/>
</dbReference>
<organism evidence="1">
    <name type="scientific">Arundo donax</name>
    <name type="common">Giant reed</name>
    <name type="synonym">Donax arundinaceus</name>
    <dbReference type="NCBI Taxonomy" id="35708"/>
    <lineage>
        <taxon>Eukaryota</taxon>
        <taxon>Viridiplantae</taxon>
        <taxon>Streptophyta</taxon>
        <taxon>Embryophyta</taxon>
        <taxon>Tracheophyta</taxon>
        <taxon>Spermatophyta</taxon>
        <taxon>Magnoliopsida</taxon>
        <taxon>Liliopsida</taxon>
        <taxon>Poales</taxon>
        <taxon>Poaceae</taxon>
        <taxon>PACMAD clade</taxon>
        <taxon>Arundinoideae</taxon>
        <taxon>Arundineae</taxon>
        <taxon>Arundo</taxon>
    </lineage>
</organism>
<accession>A0A0A9CGU4</accession>
<name>A0A0A9CGU4_ARUDO</name>
<reference evidence="1" key="2">
    <citation type="journal article" date="2015" name="Data Brief">
        <title>Shoot transcriptome of the giant reed, Arundo donax.</title>
        <authorList>
            <person name="Barrero R.A."/>
            <person name="Guerrero F.D."/>
            <person name="Moolhuijzen P."/>
            <person name="Goolsby J.A."/>
            <person name="Tidwell J."/>
            <person name="Bellgard S.E."/>
            <person name="Bellgard M.I."/>
        </authorList>
    </citation>
    <scope>NUCLEOTIDE SEQUENCE</scope>
    <source>
        <tissue evidence="1">Shoot tissue taken approximately 20 cm above the soil surface</tissue>
    </source>
</reference>
<sequence>MQCYSKKRVFFLLLEVLKDE</sequence>